<dbReference type="AlphaFoldDB" id="A0A101FTY3"/>
<reference evidence="3" key="1">
    <citation type="journal article" date="2015" name="MBio">
        <title>Genome-resolved metagenomic analysis reveals roles for candidate phyla and other microbial community members in biogeochemical transformations in oil reservoirs.</title>
        <authorList>
            <person name="Hu P."/>
            <person name="Tom L."/>
            <person name="Singh A."/>
            <person name="Thomas B.C."/>
            <person name="Baker B.J."/>
            <person name="Piceno Y.M."/>
            <person name="Andersen G.L."/>
            <person name="Banfield J.F."/>
        </authorList>
    </citation>
    <scope>NUCLEOTIDE SEQUENCE [LARGE SCALE GENOMIC DNA]</scope>
    <source>
        <strain evidence="3">56_747</strain>
    </source>
</reference>
<dbReference type="PROSITE" id="PS50983">
    <property type="entry name" value="FE_B12_PBP"/>
    <property type="match status" value="1"/>
</dbReference>
<dbReference type="EMBL" id="LGHB01000020">
    <property type="protein sequence ID" value="KUK96104.1"/>
    <property type="molecule type" value="Genomic_DNA"/>
</dbReference>
<evidence type="ECO:0000259" key="1">
    <source>
        <dbReference type="PROSITE" id="PS50983"/>
    </source>
</evidence>
<dbReference type="InterPro" id="IPR002491">
    <property type="entry name" value="ABC_transptr_periplasmic_BD"/>
</dbReference>
<dbReference type="EMBL" id="LGFT01000025">
    <property type="protein sequence ID" value="KUK44446.1"/>
    <property type="molecule type" value="Genomic_DNA"/>
</dbReference>
<accession>A0A101FTY3</accession>
<feature type="domain" description="Fe/B12 periplasmic-binding" evidence="1">
    <location>
        <begin position="39"/>
        <end position="323"/>
    </location>
</feature>
<dbReference type="SUPFAM" id="SSF53807">
    <property type="entry name" value="Helical backbone' metal receptor"/>
    <property type="match status" value="1"/>
</dbReference>
<dbReference type="GO" id="GO:0071281">
    <property type="term" value="P:cellular response to iron ion"/>
    <property type="evidence" value="ECO:0007669"/>
    <property type="project" value="TreeGrafter"/>
</dbReference>
<protein>
    <submittedName>
        <fullName evidence="2">Putative iron(III) ABC transporter, solute-binding protein</fullName>
    </submittedName>
</protein>
<dbReference type="Pfam" id="PF01497">
    <property type="entry name" value="Peripla_BP_2"/>
    <property type="match status" value="1"/>
</dbReference>
<name>A0A101FTY3_9EURY</name>
<dbReference type="InterPro" id="IPR050902">
    <property type="entry name" value="ABC_Transporter_SBP"/>
</dbReference>
<dbReference type="Gene3D" id="3.40.50.1980">
    <property type="entry name" value="Nitrogenase molybdenum iron protein domain"/>
    <property type="match status" value="2"/>
</dbReference>
<dbReference type="PANTHER" id="PTHR30535:SF34">
    <property type="entry name" value="MOLYBDATE-BINDING PROTEIN MOLA"/>
    <property type="match status" value="1"/>
</dbReference>
<sequence length="370" mass="41288">MRSRFELGLVIGCLFFAAFVATCAADGGVPVTITDQAGRTVTVVPDEIERIISFGSLPSTAVIIAIEGSGERIVGMSDMAMQAIEDGIMGEMYPELLDVQSNGSFTQGPAGVNIEEVLRLDPDIVFTKNDEDKLKIFDELGIPAVVVSHGRDLDTYCTMMTNIGCVLGKDDRAARFVEYYQEMFEELTAITEDLPDEERTSVMFIPFAKSLRTVPATVLPAVYIDIAGGFMSTKELTRGGNQAVAMEQVIKWNPDVVLLGNFEYVNPQDLYDNNLEGQDWTSVKAAQNKRVYLEPLGVYRWGPPNHEAPLQIMWLGELLHPDLFDYDLRQEMKDFYKEMYDYDLSEEQIDDILHCDVNSVSAGYEAFCRA</sequence>
<evidence type="ECO:0000313" key="3">
    <source>
        <dbReference type="EMBL" id="KUK96104.1"/>
    </source>
</evidence>
<dbReference type="Gene3D" id="1.20.58.2180">
    <property type="match status" value="1"/>
</dbReference>
<evidence type="ECO:0000313" key="4">
    <source>
        <dbReference type="Proteomes" id="UP000053961"/>
    </source>
</evidence>
<gene>
    <name evidence="2" type="ORF">XD72_1191</name>
    <name evidence="3" type="ORF">XE07_1376</name>
</gene>
<proteinExistence type="predicted"/>
<evidence type="ECO:0000313" key="5">
    <source>
        <dbReference type="Proteomes" id="UP000057043"/>
    </source>
</evidence>
<reference evidence="4 5" key="2">
    <citation type="journal article" date="2015" name="MBio">
        <title>Genome-Resolved Metagenomic Analysis Reveals Roles for Candidate Phyla and Other Microbial Community Members in Biogeochemical Transformations in Oil Reservoirs.</title>
        <authorList>
            <person name="Hu P."/>
            <person name="Tom L."/>
            <person name="Singh A."/>
            <person name="Thomas B.C."/>
            <person name="Baker B.J."/>
            <person name="Piceno Y.M."/>
            <person name="Andersen G.L."/>
            <person name="Banfield J.F."/>
        </authorList>
    </citation>
    <scope>NUCLEOTIDE SEQUENCE [LARGE SCALE GENOMIC DNA]</scope>
    <source>
        <strain evidence="2">57_489</strain>
    </source>
</reference>
<organism evidence="2 5">
    <name type="scientific">Methanothrix harundinacea</name>
    <dbReference type="NCBI Taxonomy" id="301375"/>
    <lineage>
        <taxon>Archaea</taxon>
        <taxon>Methanobacteriati</taxon>
        <taxon>Methanobacteriota</taxon>
        <taxon>Stenosarchaea group</taxon>
        <taxon>Methanomicrobia</taxon>
        <taxon>Methanotrichales</taxon>
        <taxon>Methanotrichaceae</taxon>
        <taxon>Methanothrix</taxon>
    </lineage>
</organism>
<dbReference type="Proteomes" id="UP000057043">
    <property type="component" value="Unassembled WGS sequence"/>
</dbReference>
<dbReference type="PATRIC" id="fig|301375.6.peg.457"/>
<evidence type="ECO:0000313" key="2">
    <source>
        <dbReference type="EMBL" id="KUK44446.1"/>
    </source>
</evidence>
<comment type="caution">
    <text evidence="2">The sequence shown here is derived from an EMBL/GenBank/DDBJ whole genome shotgun (WGS) entry which is preliminary data.</text>
</comment>
<dbReference type="Proteomes" id="UP000053961">
    <property type="component" value="Unassembled WGS sequence"/>
</dbReference>
<dbReference type="PANTHER" id="PTHR30535">
    <property type="entry name" value="VITAMIN B12-BINDING PROTEIN"/>
    <property type="match status" value="1"/>
</dbReference>